<organism evidence="2 3">
    <name type="scientific">Rhizomicrobium electricum</name>
    <dbReference type="NCBI Taxonomy" id="480070"/>
    <lineage>
        <taxon>Bacteria</taxon>
        <taxon>Pseudomonadati</taxon>
        <taxon>Pseudomonadota</taxon>
        <taxon>Alphaproteobacteria</taxon>
        <taxon>Micropepsales</taxon>
        <taxon>Micropepsaceae</taxon>
        <taxon>Rhizomicrobium</taxon>
    </lineage>
</organism>
<feature type="signal peptide" evidence="1">
    <location>
        <begin position="1"/>
        <end position="18"/>
    </location>
</feature>
<gene>
    <name evidence="2" type="ORF">GCM10008942_26880</name>
</gene>
<keyword evidence="3" id="KW-1185">Reference proteome</keyword>
<name>A0ABN1EWW3_9PROT</name>
<comment type="caution">
    <text evidence="2">The sequence shown here is derived from an EMBL/GenBank/DDBJ whole genome shotgun (WGS) entry which is preliminary data.</text>
</comment>
<dbReference type="RefSeq" id="WP_166936414.1">
    <property type="nucleotide sequence ID" value="NZ_BAAADD010000007.1"/>
</dbReference>
<dbReference type="EMBL" id="BAAADD010000007">
    <property type="protein sequence ID" value="GAA0576639.1"/>
    <property type="molecule type" value="Genomic_DNA"/>
</dbReference>
<evidence type="ECO:0000313" key="2">
    <source>
        <dbReference type="EMBL" id="GAA0576639.1"/>
    </source>
</evidence>
<reference evidence="2 3" key="1">
    <citation type="journal article" date="2019" name="Int. J. Syst. Evol. Microbiol.">
        <title>The Global Catalogue of Microorganisms (GCM) 10K type strain sequencing project: providing services to taxonomists for standard genome sequencing and annotation.</title>
        <authorList>
            <consortium name="The Broad Institute Genomics Platform"/>
            <consortium name="The Broad Institute Genome Sequencing Center for Infectious Disease"/>
            <person name="Wu L."/>
            <person name="Ma J."/>
        </authorList>
    </citation>
    <scope>NUCLEOTIDE SEQUENCE [LARGE SCALE GENOMIC DNA]</scope>
    <source>
        <strain evidence="2 3">JCM 15089</strain>
    </source>
</reference>
<sequence>MVRILSLMLMLMLAMAFAAGASATTIGLQYDIEDAAAQVTPAHGGLG</sequence>
<protein>
    <submittedName>
        <fullName evidence="2">Uncharacterized protein</fullName>
    </submittedName>
</protein>
<keyword evidence="1" id="KW-0732">Signal</keyword>
<proteinExistence type="predicted"/>
<dbReference type="Proteomes" id="UP001499951">
    <property type="component" value="Unassembled WGS sequence"/>
</dbReference>
<evidence type="ECO:0000256" key="1">
    <source>
        <dbReference type="SAM" id="SignalP"/>
    </source>
</evidence>
<feature type="chain" id="PRO_5045783181" evidence="1">
    <location>
        <begin position="19"/>
        <end position="47"/>
    </location>
</feature>
<evidence type="ECO:0000313" key="3">
    <source>
        <dbReference type="Proteomes" id="UP001499951"/>
    </source>
</evidence>
<accession>A0ABN1EWW3</accession>